<dbReference type="InterPro" id="IPR041398">
    <property type="entry name" value="DdrB_dom"/>
</dbReference>
<evidence type="ECO:0000256" key="5">
    <source>
        <dbReference type="SAM" id="MobiDB-lite"/>
    </source>
</evidence>
<dbReference type="SUPFAM" id="SSF52540">
    <property type="entry name" value="P-loop containing nucleoside triphosphate hydrolases"/>
    <property type="match status" value="3"/>
</dbReference>
<evidence type="ECO:0000313" key="8">
    <source>
        <dbReference type="Proteomes" id="UP001168528"/>
    </source>
</evidence>
<evidence type="ECO:0000259" key="6">
    <source>
        <dbReference type="PROSITE" id="PS51192"/>
    </source>
</evidence>
<keyword evidence="3" id="KW-0067">ATP-binding</keyword>
<dbReference type="Pfam" id="PF18789">
    <property type="entry name" value="DarA_C"/>
    <property type="match status" value="1"/>
</dbReference>
<keyword evidence="2" id="KW-0378">Hydrolase</keyword>
<gene>
    <name evidence="7" type="ORF">Q0590_24825</name>
</gene>
<evidence type="ECO:0000256" key="1">
    <source>
        <dbReference type="ARBA" id="ARBA00022741"/>
    </source>
</evidence>
<organism evidence="7 8">
    <name type="scientific">Rhodocytophaga aerolata</name>
    <dbReference type="NCBI Taxonomy" id="455078"/>
    <lineage>
        <taxon>Bacteria</taxon>
        <taxon>Pseudomonadati</taxon>
        <taxon>Bacteroidota</taxon>
        <taxon>Cytophagia</taxon>
        <taxon>Cytophagales</taxon>
        <taxon>Rhodocytophagaceae</taxon>
        <taxon>Rhodocytophaga</taxon>
    </lineage>
</organism>
<evidence type="ECO:0000313" key="7">
    <source>
        <dbReference type="EMBL" id="MDO1449524.1"/>
    </source>
</evidence>
<dbReference type="PANTHER" id="PTHR45766:SF6">
    <property type="entry name" value="SWI_SNF-RELATED MATRIX-ASSOCIATED ACTIN-DEPENDENT REGULATOR OF CHROMATIN SUBFAMILY A-LIKE PROTEIN 1"/>
    <property type="match status" value="1"/>
</dbReference>
<proteinExistence type="predicted"/>
<dbReference type="Pfam" id="PF06414">
    <property type="entry name" value="Zeta_toxin"/>
    <property type="match status" value="1"/>
</dbReference>
<dbReference type="Gene3D" id="3.40.50.300">
    <property type="entry name" value="P-loop containing nucleotide triphosphate hydrolases"/>
    <property type="match status" value="3"/>
</dbReference>
<feature type="compositionally biased region" description="Basic and acidic residues" evidence="5">
    <location>
        <begin position="2740"/>
        <end position="2749"/>
    </location>
</feature>
<feature type="compositionally biased region" description="Polar residues" evidence="5">
    <location>
        <begin position="110"/>
        <end position="130"/>
    </location>
</feature>
<dbReference type="EMBL" id="JAUKPO010000020">
    <property type="protein sequence ID" value="MDO1449524.1"/>
    <property type="molecule type" value="Genomic_DNA"/>
</dbReference>
<dbReference type="InterPro" id="IPR027417">
    <property type="entry name" value="P-loop_NTPase"/>
</dbReference>
<feature type="region of interest" description="Disordered" evidence="5">
    <location>
        <begin position="2734"/>
        <end position="2774"/>
    </location>
</feature>
<dbReference type="InterPro" id="IPR010488">
    <property type="entry name" value="Zeta_toxin_domain"/>
</dbReference>
<dbReference type="Proteomes" id="UP001168528">
    <property type="component" value="Unassembled WGS sequence"/>
</dbReference>
<sequence length="2902" mass="328113">MKLIEQLTNIGFDFTQAPEPLKNALRVLNGYTGQSNGKLDLLDNKLFFKLAQLFPEDSAILQVKSAWEKENAHVFNDGFNSLSNDDDDIAIAANPSIRSSNPDSRHTHATDLTLTNSHDSHPTSHTATTLRMNNDVHSDLKQSVDHKRSDEAAQIINKALEEVQSLQKPAFLQAITPSNKIDTKPAEFISQVNPQVGSLRPNFLKNALLGYDEILTLANGEKHKVHYAIVDLDEILASHNEGTFVTTKGYPLNATGANINDRNYLHDTNAQKQVVEYAQNLDAERIISTSVNVSGTPIITVDGIVISGNNRTMSTKLAARQYPEKYEEYKKVLLHKIKRGGYGIEEKALTALILGDQVINPNVENPTGTFYTNQYLKIRKPFLVRVDYDFAAYNTAEMAKYNQDTKKGESPVDRAIKLGAIFAQSPRCQEAMINELSYYDTFSDFYANYSSQNHIKKQLIDCNIITEAQMSSYYEQGFTSAGKDLIESLAAGMVLEREPLIAANLEGVKIFRQIIIGSLTVLLKNRGFKDGFSLIPAINEAVVLQKKMHSSKLTITDYVLQLSVFDAKPTRDGLLLHQLLSAGKIIFKKSIEAYNYSVADTQGASLFGEKPTKEQILRTHIVSKLNPKIVQFLDRIYPVSNVPAQAVEASLVAPTAEKVVASSIEEVPSLPQREYKYVMALRPFDIGTYPKENFLRFEEATSPDERFGIVVYSKPIPKKELSHFSLDALLDKEQFAPGKKFIMADADYTFYITILESTATSLLVNARMPENDFDETDPYGSNQWLEMMEQGKVRPVEQFPFERASQPVEVMQADPFTSLLESKNSWEMSLEEFKKYMPSPAMGTYHRRADGKYEERREGNKRKDVYGVGFVHYHVLIDALQKGLPVKWSNLVSNSDMVQPKDLADHIKHYPSLVDDSDTLPKLENQGKREHFEKLLADLKAAGVVCKGKVTKTSDNYPIHYEIATDQKVSKDEVLRVIIWHGDNRINVTGPEGGKPRGSYKVHELDLVKEYLITTYHALKQQEQYAATTGHVPFDSNRVDQIQSTEHIRPDAIEEDRSTLSGRTVWVKNANGFYNEAVTSSSDGNRVVLKIKDIINPTQFVKTIEVDRSKVLTEQPQETPVALDKPQIHYVLYNGEQKQAMVTHTIGQNLRIIQFLDQYGMAEGNHVVTATSNIIYVNEPAIEQTSSNEEELETSQSATKVPSLADHVPGLEIIKSLEPIGSNSMDHSRSIVNGEYFTKNPEKVLGTLKAATTRFGKIIHIVTGTLSVALTKIPYNLPSTMKESVNETVIAHELPVENQVALENLSKAIENTKNAVVKHLVAEKQFKTGRDCGPVYCFEEALQDYNPQLTKGEIECYVWYKWSQGEQLGGMWSIMFHYSYSEDTFTQWLQNGVCCYDGSAYVYAPIFYSGNLYQKISLMKQNASKIIEVVGEQQFNKQIDTLEKLFPPKLSITDPNAQSRLKINPISNFAKQFTISSLKDGIPFTRMSYKHENGKYVKAGIEEYNQSLNQSFRGYLSKLTANEFRNGATSNEVISFFLDNASLSNPKKDKQIEADNMRKKQRAMSEGLRLFDIFLREELSPATQLRIDYEWNQTYNGFKKINYDKIPIAFEFGKFYNGDVSIRPEKREGVAFILNEGSGIIAYDVGVGKTFCAIFTIAQFMAADYCRRPLIVVPNQVYKQFIAEIKGLLPTIKVNEYYNLGVDMAEKIADGGIARQVDEYSITVVTKDALELIGFTQTTEADMLDVFYDILNQGDTQSAKEKAALREKLQTLMGRGIKGSLYNLEDFGFDFFCCDEAHMLKKVFTSVKGDLIEREVGSGDSKLEVKSRDKSPYKIQSGQPSAIALKGFMISHYIQHHNQGRNVLLLTATPFTNSPLEIYSMLALVAYNKLEAAGVNNLKAFFDTYVATSNELVISAKMKPERKQVVMGFDNLVAMQQLIRRFINYKTGEDVGVERPNKIVLPLLNKKVDGVLIPLSDEERIETKLPMTAQQKRYMQDVENYMNEASFSFEDLCTNQSSMDFVEDEDAMRSEGIEVDESTLSSDEKQGVKVLRGLSLARNIALSPHLYSCSQLGMPTYKSYIEQSPKLQYVIECIRRIKMFCEANRWPVPGVIIYMDRGTDFFQHIKDYLQYEIGYTKDEVGIAISGIAAARKESIKNKFLGIGYDEKTGMNFDLPEEKRIKVLIGSSTIKEGMNLQKRAAFIFNCFLDWNPTDVKQLEGRIWRYGNIYKHTFIINPLMENSIDSFIFQKLQEKTSRINEIFADNNRENTLKLEELNPAELKTALITDPYKIAESEIQVIGERLQDKIDGIRSDIAGVERYKEAIKKTAELTEKLRDNLRGLAKEAKELDKIQKADVKALLRIMNDFLETNRLDYAYSFTYELQSVARTKFKGDETILKAYGLTYETLDTHTQKLEAQIEQVQKEKTTATAKDAIQKIADEIIEQRKRENYNSKSVMERVEEFAKVLPLLAERMEYGKKSTPVVPQAVIRPKFNSVPPMDADGKRLITEEAIAFLEEQIAKQESTKKLYINEQGIYTGDRQALHAKIVAEFTQNKPCQTKQPVAILTGGLPGSGKSTFLKKSPYKWINDSSKLVHVDADEVRAKLPEYRGWNANATHDETKDVVNMILDQIGIPCTYDLVYDGTMNKMKNYIPLIEKLRNYGYQIYVLFVRVPFEVSKERVLKRYQNSGRFVPITVIEEAYAAGDTALNQIKTMVDGYIVVDGVTYEELEKGGKSIPQSREYMDDTDQVRSDVGQATAQSSAPATDRNEGTPADNPMNYVEYILGEIKKKFVKQFPEAIFDKQGLLDQYNEWVDSHGQKRATSNLEDIYTAYFRDQDRVAAWKELQDNYYNLIAKMKQSSTVLTAIDQERSNEDAAKVKKIKLARAKAAAANARIRIVTAMAA</sequence>
<feature type="coiled-coil region" evidence="4">
    <location>
        <begin position="2317"/>
        <end position="2351"/>
    </location>
</feature>
<feature type="compositionally biased region" description="Polar residues" evidence="5">
    <location>
        <begin position="2753"/>
        <end position="2762"/>
    </location>
</feature>
<evidence type="ECO:0000256" key="2">
    <source>
        <dbReference type="ARBA" id="ARBA00022801"/>
    </source>
</evidence>
<name>A0ABT8RBZ6_9BACT</name>
<keyword evidence="4" id="KW-0175">Coiled coil</keyword>
<feature type="region of interest" description="Disordered" evidence="5">
    <location>
        <begin position="94"/>
        <end position="130"/>
    </location>
</feature>
<dbReference type="RefSeq" id="WP_302040328.1">
    <property type="nucleotide sequence ID" value="NZ_JAUKPO010000020.1"/>
</dbReference>
<dbReference type="Pfam" id="PF18763">
    <property type="entry name" value="ddrB-ParB"/>
    <property type="match status" value="1"/>
</dbReference>
<accession>A0ABT8RBZ6</accession>
<dbReference type="InterPro" id="IPR014001">
    <property type="entry name" value="Helicase_ATP-bd"/>
</dbReference>
<dbReference type="InterPro" id="IPR041501">
    <property type="entry name" value="DarA_C"/>
</dbReference>
<dbReference type="PROSITE" id="PS51192">
    <property type="entry name" value="HELICASE_ATP_BIND_1"/>
    <property type="match status" value="1"/>
</dbReference>
<dbReference type="PANTHER" id="PTHR45766">
    <property type="entry name" value="DNA ANNEALING HELICASE AND ENDONUCLEASE ZRANB3 FAMILY MEMBER"/>
    <property type="match status" value="1"/>
</dbReference>
<protein>
    <submittedName>
        <fullName evidence="7">Zeta toxin family protein</fullName>
    </submittedName>
</protein>
<keyword evidence="8" id="KW-1185">Reference proteome</keyword>
<evidence type="ECO:0000256" key="4">
    <source>
        <dbReference type="SAM" id="Coils"/>
    </source>
</evidence>
<keyword evidence="1" id="KW-0547">Nucleotide-binding</keyword>
<feature type="domain" description="Helicase ATP-binding" evidence="6">
    <location>
        <begin position="1630"/>
        <end position="1888"/>
    </location>
</feature>
<dbReference type="SMART" id="SM00487">
    <property type="entry name" value="DEXDc"/>
    <property type="match status" value="1"/>
</dbReference>
<reference evidence="7" key="1">
    <citation type="submission" date="2023-07" db="EMBL/GenBank/DDBJ databases">
        <title>The genome sequence of Rhodocytophaga aerolata KACC 12507.</title>
        <authorList>
            <person name="Zhang X."/>
        </authorList>
    </citation>
    <scope>NUCLEOTIDE SEQUENCE</scope>
    <source>
        <strain evidence="7">KACC 12507</strain>
    </source>
</reference>
<evidence type="ECO:0000256" key="3">
    <source>
        <dbReference type="ARBA" id="ARBA00022840"/>
    </source>
</evidence>
<feature type="coiled-coil region" evidence="4">
    <location>
        <begin position="2404"/>
        <end position="2431"/>
    </location>
</feature>
<comment type="caution">
    <text evidence="7">The sequence shown here is derived from an EMBL/GenBank/DDBJ whole genome shotgun (WGS) entry which is preliminary data.</text>
</comment>